<name>A0A4Q5J5T5_9ACTN</name>
<protein>
    <submittedName>
        <fullName evidence="3">PadR family transcriptional regulator</fullName>
    </submittedName>
</protein>
<evidence type="ECO:0000259" key="1">
    <source>
        <dbReference type="Pfam" id="PF03551"/>
    </source>
</evidence>
<proteinExistence type="predicted"/>
<evidence type="ECO:0000313" key="3">
    <source>
        <dbReference type="EMBL" id="RYU12971.1"/>
    </source>
</evidence>
<organism evidence="3 4">
    <name type="scientific">Nocardioides iriomotensis</name>
    <dbReference type="NCBI Taxonomy" id="715784"/>
    <lineage>
        <taxon>Bacteria</taxon>
        <taxon>Bacillati</taxon>
        <taxon>Actinomycetota</taxon>
        <taxon>Actinomycetes</taxon>
        <taxon>Propionibacteriales</taxon>
        <taxon>Nocardioidaceae</taxon>
        <taxon>Nocardioides</taxon>
    </lineage>
</organism>
<dbReference type="PANTHER" id="PTHR43252:SF6">
    <property type="entry name" value="NEGATIVE TRANSCRIPTION REGULATOR PADR"/>
    <property type="match status" value="1"/>
</dbReference>
<reference evidence="3 4" key="1">
    <citation type="submission" date="2019-01" db="EMBL/GenBank/DDBJ databases">
        <title>Nocardioides guangzhouensis sp. nov., an actinobacterium isolated from soil.</title>
        <authorList>
            <person name="Fu Y."/>
            <person name="Cai Y."/>
            <person name="Lin Z."/>
            <person name="Chen P."/>
        </authorList>
    </citation>
    <scope>NUCLEOTIDE SEQUENCE [LARGE SCALE GENOMIC DNA]</scope>
    <source>
        <strain evidence="3 4">NBRC 105384</strain>
    </source>
</reference>
<dbReference type="InterPro" id="IPR036390">
    <property type="entry name" value="WH_DNA-bd_sf"/>
</dbReference>
<dbReference type="EMBL" id="SDPU01000020">
    <property type="protein sequence ID" value="RYU12971.1"/>
    <property type="molecule type" value="Genomic_DNA"/>
</dbReference>
<dbReference type="InterPro" id="IPR036388">
    <property type="entry name" value="WH-like_DNA-bd_sf"/>
</dbReference>
<dbReference type="Pfam" id="PF03551">
    <property type="entry name" value="PadR"/>
    <property type="match status" value="1"/>
</dbReference>
<feature type="domain" description="Transcription regulator PadR C-terminal" evidence="2">
    <location>
        <begin position="99"/>
        <end position="175"/>
    </location>
</feature>
<feature type="domain" description="Transcription regulator PadR N-terminal" evidence="1">
    <location>
        <begin position="12"/>
        <end position="84"/>
    </location>
</feature>
<accession>A0A4Q5J5T5</accession>
<dbReference type="OrthoDB" id="3186544at2"/>
<dbReference type="InterPro" id="IPR018309">
    <property type="entry name" value="Tscrpt_reg_PadR_C"/>
</dbReference>
<dbReference type="PANTHER" id="PTHR43252">
    <property type="entry name" value="TRANSCRIPTIONAL REGULATOR YQJI"/>
    <property type="match status" value="1"/>
</dbReference>
<evidence type="ECO:0000313" key="4">
    <source>
        <dbReference type="Proteomes" id="UP000291189"/>
    </source>
</evidence>
<gene>
    <name evidence="3" type="ORF">ETU37_08475</name>
</gene>
<comment type="caution">
    <text evidence="3">The sequence shown here is derived from an EMBL/GenBank/DDBJ whole genome shotgun (WGS) entry which is preliminary data.</text>
</comment>
<dbReference type="InterPro" id="IPR005149">
    <property type="entry name" value="Tscrpt_reg_PadR_N"/>
</dbReference>
<sequence length="202" mass="22991">MPSDPTTTSYAVLGLLRLRPWTTYELAKQVRRSLNWFWPRAERKLYDEPKRLVADGLATAEEGFTGKRRRTTYAITDGGRAALARWLDEPPAARSHESEGMVKVFFADAGDLDQLRTTLGRLEAEAAERLAALAELAAEAEGPFPERRHLGALCLRLQHDQERAVLDWTRWARTQVDTWRSTTDPGRWDTRAVLATMTEEPR</sequence>
<dbReference type="RefSeq" id="WP_129986790.1">
    <property type="nucleotide sequence ID" value="NZ_SDPU01000020.1"/>
</dbReference>
<dbReference type="AlphaFoldDB" id="A0A4Q5J5T5"/>
<dbReference type="Pfam" id="PF10400">
    <property type="entry name" value="Vir_act_alpha_C"/>
    <property type="match status" value="1"/>
</dbReference>
<dbReference type="Gene3D" id="1.10.10.10">
    <property type="entry name" value="Winged helix-like DNA-binding domain superfamily/Winged helix DNA-binding domain"/>
    <property type="match status" value="1"/>
</dbReference>
<keyword evidence="4" id="KW-1185">Reference proteome</keyword>
<dbReference type="SUPFAM" id="SSF46785">
    <property type="entry name" value="Winged helix' DNA-binding domain"/>
    <property type="match status" value="1"/>
</dbReference>
<evidence type="ECO:0000259" key="2">
    <source>
        <dbReference type="Pfam" id="PF10400"/>
    </source>
</evidence>
<dbReference type="Proteomes" id="UP000291189">
    <property type="component" value="Unassembled WGS sequence"/>
</dbReference>